<feature type="signal peptide" evidence="3">
    <location>
        <begin position="1"/>
        <end position="19"/>
    </location>
</feature>
<evidence type="ECO:0000256" key="2">
    <source>
        <dbReference type="ARBA" id="ARBA00024195"/>
    </source>
</evidence>
<dbReference type="RefSeq" id="XP_009066538.1">
    <property type="nucleotide sequence ID" value="XM_009068290.1"/>
</dbReference>
<evidence type="ECO:0000256" key="1">
    <source>
        <dbReference type="ARBA" id="ARBA00023157"/>
    </source>
</evidence>
<dbReference type="InterPro" id="IPR001314">
    <property type="entry name" value="Peptidase_S1A"/>
</dbReference>
<dbReference type="Proteomes" id="UP000030746">
    <property type="component" value="Unassembled WGS sequence"/>
</dbReference>
<dbReference type="InterPro" id="IPR051487">
    <property type="entry name" value="Ser/Thr_Proteases_Immune/Dev"/>
</dbReference>
<keyword evidence="6" id="KW-1185">Reference proteome</keyword>
<organism evidence="5 6">
    <name type="scientific">Lottia gigantea</name>
    <name type="common">Giant owl limpet</name>
    <dbReference type="NCBI Taxonomy" id="225164"/>
    <lineage>
        <taxon>Eukaryota</taxon>
        <taxon>Metazoa</taxon>
        <taxon>Spiralia</taxon>
        <taxon>Lophotrochozoa</taxon>
        <taxon>Mollusca</taxon>
        <taxon>Gastropoda</taxon>
        <taxon>Patellogastropoda</taxon>
        <taxon>Lottioidea</taxon>
        <taxon>Lottiidae</taxon>
        <taxon>Lottia</taxon>
    </lineage>
</organism>
<dbReference type="PROSITE" id="PS50240">
    <property type="entry name" value="TRYPSIN_DOM"/>
    <property type="match status" value="1"/>
</dbReference>
<dbReference type="GeneID" id="20248103"/>
<comment type="similarity">
    <text evidence="2">Belongs to the peptidase S1 family. CLIP subfamily.</text>
</comment>
<evidence type="ECO:0000313" key="6">
    <source>
        <dbReference type="Proteomes" id="UP000030746"/>
    </source>
</evidence>
<evidence type="ECO:0000256" key="3">
    <source>
        <dbReference type="SAM" id="SignalP"/>
    </source>
</evidence>
<gene>
    <name evidence="5" type="ORF">LOTGIDRAFT_229780</name>
</gene>
<dbReference type="SUPFAM" id="SSF50494">
    <property type="entry name" value="Trypsin-like serine proteases"/>
    <property type="match status" value="1"/>
</dbReference>
<dbReference type="Gene3D" id="2.40.10.10">
    <property type="entry name" value="Trypsin-like serine proteases"/>
    <property type="match status" value="1"/>
</dbReference>
<proteinExistence type="inferred from homology"/>
<dbReference type="PANTHER" id="PTHR24256">
    <property type="entry name" value="TRYPTASE-RELATED"/>
    <property type="match status" value="1"/>
</dbReference>
<feature type="chain" id="PRO_5004717809" description="Peptidase S1 domain-containing protein" evidence="3">
    <location>
        <begin position="20"/>
        <end position="367"/>
    </location>
</feature>
<accession>V3ZK31</accession>
<dbReference type="GO" id="GO:0004252">
    <property type="term" value="F:serine-type endopeptidase activity"/>
    <property type="evidence" value="ECO:0007669"/>
    <property type="project" value="InterPro"/>
</dbReference>
<dbReference type="PRINTS" id="PR00722">
    <property type="entry name" value="CHYMOTRYPSIN"/>
</dbReference>
<dbReference type="HOGENOM" id="CLU_059454_0_0_1"/>
<dbReference type="Pfam" id="PF00089">
    <property type="entry name" value="Trypsin"/>
    <property type="match status" value="1"/>
</dbReference>
<dbReference type="OMA" id="PSEWPWH"/>
<dbReference type="InterPro" id="IPR043504">
    <property type="entry name" value="Peptidase_S1_PA_chymotrypsin"/>
</dbReference>
<dbReference type="InterPro" id="IPR009003">
    <property type="entry name" value="Peptidase_S1_PA"/>
</dbReference>
<evidence type="ECO:0000313" key="5">
    <source>
        <dbReference type="EMBL" id="ESO82745.1"/>
    </source>
</evidence>
<sequence>MICKSILCLLAFGISLLSAQLCPLVLPEGECVSNSSPCPMGKIQSDTFNCGSSTLQCCYTPAPEDLPEPPCGSRSPISRIFNGKDVLNACKWPWAVQIRTRLSGNNDPPGLSNTYQSCNGVLVRPDIVLTSACCIQTASLLNGNRPANESLLVIAGDYNVDEFDFQGTSLREKFVTVNKAYIHPGNFKKDVTTFNISDLYDDLRADYNIGVLKLEYPVDLGDCIELACLPSMDDITNLSPNELYSLPCHIASWGRHSTSVDNSVILRDAPFNIYPEPICNLIDPSFRSGSTCGRTVQGSMQGVCSGDDGGMVICEDPNTNKYKLFGMINFCKTEGCIAPVGNELVPISNLREQSTMSWINDIIQGNV</sequence>
<keyword evidence="1" id="KW-1015">Disulfide bond</keyword>
<protein>
    <recommendedName>
        <fullName evidence="4">Peptidase S1 domain-containing protein</fullName>
    </recommendedName>
</protein>
<dbReference type="KEGG" id="lgi:LOTGIDRAFT_229780"/>
<dbReference type="CTD" id="20248103"/>
<dbReference type="SMART" id="SM00020">
    <property type="entry name" value="Tryp_SPc"/>
    <property type="match status" value="1"/>
</dbReference>
<dbReference type="GO" id="GO:0006508">
    <property type="term" value="P:proteolysis"/>
    <property type="evidence" value="ECO:0007669"/>
    <property type="project" value="InterPro"/>
</dbReference>
<evidence type="ECO:0000259" key="4">
    <source>
        <dbReference type="PROSITE" id="PS50240"/>
    </source>
</evidence>
<name>V3ZK31_LOTGI</name>
<dbReference type="EMBL" id="KB203854">
    <property type="protein sequence ID" value="ESO82745.1"/>
    <property type="molecule type" value="Genomic_DNA"/>
</dbReference>
<feature type="non-terminal residue" evidence="5">
    <location>
        <position position="1"/>
    </location>
</feature>
<dbReference type="OrthoDB" id="10012881at2759"/>
<dbReference type="InterPro" id="IPR001254">
    <property type="entry name" value="Trypsin_dom"/>
</dbReference>
<keyword evidence="3" id="KW-0732">Signal</keyword>
<reference evidence="5 6" key="1">
    <citation type="journal article" date="2013" name="Nature">
        <title>Insights into bilaterian evolution from three spiralian genomes.</title>
        <authorList>
            <person name="Simakov O."/>
            <person name="Marletaz F."/>
            <person name="Cho S.J."/>
            <person name="Edsinger-Gonzales E."/>
            <person name="Havlak P."/>
            <person name="Hellsten U."/>
            <person name="Kuo D.H."/>
            <person name="Larsson T."/>
            <person name="Lv J."/>
            <person name="Arendt D."/>
            <person name="Savage R."/>
            <person name="Osoegawa K."/>
            <person name="de Jong P."/>
            <person name="Grimwood J."/>
            <person name="Chapman J.A."/>
            <person name="Shapiro H."/>
            <person name="Aerts A."/>
            <person name="Otillar R.P."/>
            <person name="Terry A.Y."/>
            <person name="Boore J.L."/>
            <person name="Grigoriev I.V."/>
            <person name="Lindberg D.R."/>
            <person name="Seaver E.C."/>
            <person name="Weisblat D.A."/>
            <person name="Putnam N.H."/>
            <person name="Rokhsar D.S."/>
        </authorList>
    </citation>
    <scope>NUCLEOTIDE SEQUENCE [LARGE SCALE GENOMIC DNA]</scope>
</reference>
<dbReference type="STRING" id="225164.V3ZK31"/>
<feature type="domain" description="Peptidase S1" evidence="4">
    <location>
        <begin position="80"/>
        <end position="364"/>
    </location>
</feature>
<dbReference type="AlphaFoldDB" id="V3ZK31"/>